<dbReference type="EMBL" id="JACBKZ010000012">
    <property type="protein sequence ID" value="KAF5937053.1"/>
    <property type="molecule type" value="Genomic_DNA"/>
</dbReference>
<keyword evidence="3" id="KW-1185">Reference proteome</keyword>
<sequence length="190" mass="21513">MLVFAFVDFTGFHWNCTLRLDCEDFTRLFRRFTLHSRNRGHSGVDPLILYLNGGPGCSGLNGLFYQSGPLEFNLSYPGHGIPELIHCLHSWTKTANIIFIDAPVGAGFTYATNAAAYASSDSAETAHLLTFMRKVSETLRIKYKSITVKINKIYRVLSVMTLMNMISNTYSGVEPEFYCRNTMFVYIYSI</sequence>
<evidence type="ECO:0000313" key="3">
    <source>
        <dbReference type="Proteomes" id="UP000593564"/>
    </source>
</evidence>
<dbReference type="Proteomes" id="UP000593564">
    <property type="component" value="Unassembled WGS sequence"/>
</dbReference>
<dbReference type="InterPro" id="IPR029058">
    <property type="entry name" value="AB_hydrolase_fold"/>
</dbReference>
<dbReference type="SUPFAM" id="SSF53474">
    <property type="entry name" value="alpha/beta-Hydrolases"/>
    <property type="match status" value="1"/>
</dbReference>
<dbReference type="Gene3D" id="3.40.50.1820">
    <property type="entry name" value="alpha/beta hydrolase"/>
    <property type="match status" value="1"/>
</dbReference>
<dbReference type="PANTHER" id="PTHR11802:SF335">
    <property type="entry name" value="SERINE CARBOXYPEPTIDASE-LIKE 18"/>
    <property type="match status" value="1"/>
</dbReference>
<comment type="caution">
    <text evidence="2">The sequence shown here is derived from an EMBL/GenBank/DDBJ whole genome shotgun (WGS) entry which is preliminary data.</text>
</comment>
<reference evidence="2 3" key="2">
    <citation type="submission" date="2020-07" db="EMBL/GenBank/DDBJ databases">
        <title>Genome assembly of wild tea tree DASZ reveals pedigree and selection history of tea varieties.</title>
        <authorList>
            <person name="Zhang W."/>
        </authorList>
    </citation>
    <scope>NUCLEOTIDE SEQUENCE [LARGE SCALE GENOMIC DNA]</scope>
    <source>
        <strain evidence="3">cv. G240</strain>
        <tissue evidence="2">Leaf</tissue>
    </source>
</reference>
<dbReference type="GO" id="GO:0004185">
    <property type="term" value="F:serine-type carboxypeptidase activity"/>
    <property type="evidence" value="ECO:0007669"/>
    <property type="project" value="InterPro"/>
</dbReference>
<dbReference type="PANTHER" id="PTHR11802">
    <property type="entry name" value="SERINE PROTEASE FAMILY S10 SERINE CARBOXYPEPTIDASE"/>
    <property type="match status" value="1"/>
</dbReference>
<organism evidence="2 3">
    <name type="scientific">Camellia sinensis</name>
    <name type="common">Tea plant</name>
    <name type="synonym">Thea sinensis</name>
    <dbReference type="NCBI Taxonomy" id="4442"/>
    <lineage>
        <taxon>Eukaryota</taxon>
        <taxon>Viridiplantae</taxon>
        <taxon>Streptophyta</taxon>
        <taxon>Embryophyta</taxon>
        <taxon>Tracheophyta</taxon>
        <taxon>Spermatophyta</taxon>
        <taxon>Magnoliopsida</taxon>
        <taxon>eudicotyledons</taxon>
        <taxon>Gunneridae</taxon>
        <taxon>Pentapetalae</taxon>
        <taxon>asterids</taxon>
        <taxon>Ericales</taxon>
        <taxon>Theaceae</taxon>
        <taxon>Camellia</taxon>
    </lineage>
</organism>
<dbReference type="AlphaFoldDB" id="A0A7J7G8G4"/>
<dbReference type="InterPro" id="IPR001563">
    <property type="entry name" value="Peptidase_S10"/>
</dbReference>
<dbReference type="GO" id="GO:0019748">
    <property type="term" value="P:secondary metabolic process"/>
    <property type="evidence" value="ECO:0007669"/>
    <property type="project" value="TreeGrafter"/>
</dbReference>
<gene>
    <name evidence="2" type="ORF">HYC85_024559</name>
</gene>
<reference evidence="3" key="1">
    <citation type="journal article" date="2020" name="Nat. Commun.">
        <title>Genome assembly of wild tea tree DASZ reveals pedigree and selection history of tea varieties.</title>
        <authorList>
            <person name="Zhang W."/>
            <person name="Zhang Y."/>
            <person name="Qiu H."/>
            <person name="Guo Y."/>
            <person name="Wan H."/>
            <person name="Zhang X."/>
            <person name="Scossa F."/>
            <person name="Alseekh S."/>
            <person name="Zhang Q."/>
            <person name="Wang P."/>
            <person name="Xu L."/>
            <person name="Schmidt M.H."/>
            <person name="Jia X."/>
            <person name="Li D."/>
            <person name="Zhu A."/>
            <person name="Guo F."/>
            <person name="Chen W."/>
            <person name="Ni D."/>
            <person name="Usadel B."/>
            <person name="Fernie A.R."/>
            <person name="Wen W."/>
        </authorList>
    </citation>
    <scope>NUCLEOTIDE SEQUENCE [LARGE SCALE GENOMIC DNA]</scope>
    <source>
        <strain evidence="3">cv. G240</strain>
    </source>
</reference>
<proteinExistence type="inferred from homology"/>
<evidence type="ECO:0000313" key="2">
    <source>
        <dbReference type="EMBL" id="KAF5937053.1"/>
    </source>
</evidence>
<protein>
    <submittedName>
        <fullName evidence="2">Uncharacterized protein</fullName>
    </submittedName>
</protein>
<comment type="similarity">
    <text evidence="1">Belongs to the peptidase S10 family.</text>
</comment>
<accession>A0A7J7G8G4</accession>
<evidence type="ECO:0000256" key="1">
    <source>
        <dbReference type="ARBA" id="ARBA00009431"/>
    </source>
</evidence>
<dbReference type="GO" id="GO:0006508">
    <property type="term" value="P:proteolysis"/>
    <property type="evidence" value="ECO:0007669"/>
    <property type="project" value="InterPro"/>
</dbReference>
<dbReference type="Pfam" id="PF00450">
    <property type="entry name" value="Peptidase_S10"/>
    <property type="match status" value="1"/>
</dbReference>
<dbReference type="GO" id="GO:0016747">
    <property type="term" value="F:acyltransferase activity, transferring groups other than amino-acyl groups"/>
    <property type="evidence" value="ECO:0007669"/>
    <property type="project" value="TreeGrafter"/>
</dbReference>
<name>A0A7J7G8G4_CAMSI</name>